<gene>
    <name evidence="2" type="ORF">JHX87_00295</name>
</gene>
<protein>
    <submittedName>
        <fullName evidence="2">PEGA domain-containing protein</fullName>
    </submittedName>
</protein>
<evidence type="ECO:0000313" key="2">
    <source>
        <dbReference type="EMBL" id="WCR07336.1"/>
    </source>
</evidence>
<dbReference type="Proteomes" id="UP001219349">
    <property type="component" value="Chromosome"/>
</dbReference>
<dbReference type="RefSeq" id="WP_271884322.1">
    <property type="nucleotide sequence ID" value="NZ_CP067136.1"/>
</dbReference>
<keyword evidence="1" id="KW-0732">Signal</keyword>
<dbReference type="PROSITE" id="PS51257">
    <property type="entry name" value="PROKAR_LIPOPROTEIN"/>
    <property type="match status" value="1"/>
</dbReference>
<keyword evidence="3" id="KW-1185">Reference proteome</keyword>
<dbReference type="EMBL" id="CP067136">
    <property type="protein sequence ID" value="WCR07336.1"/>
    <property type="molecule type" value="Genomic_DNA"/>
</dbReference>
<reference evidence="2 3" key="1">
    <citation type="submission" date="2021-01" db="EMBL/GenBank/DDBJ databases">
        <title>Biogeographic distribution of Paracoccus.</title>
        <authorList>
            <person name="Hollensteiner J."/>
            <person name="Leineberger J."/>
            <person name="Brinkhoff T."/>
            <person name="Daniel R."/>
        </authorList>
    </citation>
    <scope>NUCLEOTIDE SEQUENCE [LARGE SCALE GENOMIC DNA]</scope>
    <source>
        <strain evidence="2 3">KCTC 22803</strain>
    </source>
</reference>
<name>A0ABY7SK01_9RHOB</name>
<sequence>MLIRIFAISTMFLISACATIARGTNDVLVVNSTPTGAQVKMSNGESCGNTPCTFKVPRKSELNVLITKQGCQPQQVRVTNKIAGSGGAAMAGNVLVGGIIGAGVDAGTGATLDLVPNPVEVTLDCKG</sequence>
<evidence type="ECO:0000313" key="3">
    <source>
        <dbReference type="Proteomes" id="UP001219349"/>
    </source>
</evidence>
<feature type="chain" id="PRO_5047194874" evidence="1">
    <location>
        <begin position="21"/>
        <end position="127"/>
    </location>
</feature>
<organism evidence="2 3">
    <name type="scientific">Paracoccus fistulariae</name>
    <dbReference type="NCBI Taxonomy" id="658446"/>
    <lineage>
        <taxon>Bacteria</taxon>
        <taxon>Pseudomonadati</taxon>
        <taxon>Pseudomonadota</taxon>
        <taxon>Alphaproteobacteria</taxon>
        <taxon>Rhodobacterales</taxon>
        <taxon>Paracoccaceae</taxon>
        <taxon>Paracoccus</taxon>
    </lineage>
</organism>
<accession>A0ABY7SK01</accession>
<evidence type="ECO:0000256" key="1">
    <source>
        <dbReference type="SAM" id="SignalP"/>
    </source>
</evidence>
<proteinExistence type="predicted"/>
<feature type="signal peptide" evidence="1">
    <location>
        <begin position="1"/>
        <end position="20"/>
    </location>
</feature>